<keyword evidence="5" id="KW-0862">Zinc</keyword>
<evidence type="ECO:0000256" key="5">
    <source>
        <dbReference type="ARBA" id="ARBA00022833"/>
    </source>
</evidence>
<feature type="domain" description="Cyclin-like" evidence="12">
    <location>
        <begin position="167"/>
        <end position="253"/>
    </location>
</feature>
<evidence type="ECO:0000256" key="8">
    <source>
        <dbReference type="ARBA" id="ARBA00023163"/>
    </source>
</evidence>
<dbReference type="InterPro" id="IPR011665">
    <property type="entry name" value="BRF1_TBP-bd_dom"/>
</dbReference>
<dbReference type="Proteomes" id="UP000193218">
    <property type="component" value="Unassembled WGS sequence"/>
</dbReference>
<protein>
    <recommendedName>
        <fullName evidence="10">B-related factor 1</fullName>
    </recommendedName>
</protein>
<keyword evidence="7" id="KW-0010">Activator</keyword>
<dbReference type="GO" id="GO:0008270">
    <property type="term" value="F:zinc ion binding"/>
    <property type="evidence" value="ECO:0007669"/>
    <property type="project" value="UniProtKB-KW"/>
</dbReference>
<dbReference type="RefSeq" id="XP_021872997.1">
    <property type="nucleotide sequence ID" value="XM_022013236.1"/>
</dbReference>
<dbReference type="SUPFAM" id="SSF47954">
    <property type="entry name" value="Cyclin-like"/>
    <property type="match status" value="2"/>
</dbReference>
<dbReference type="FunFam" id="1.10.472.10:FF:000007">
    <property type="entry name" value="Transcription factor IIIB 90 kDa subunit"/>
    <property type="match status" value="1"/>
</dbReference>
<dbReference type="Pfam" id="PF00382">
    <property type="entry name" value="TFIIB"/>
    <property type="match status" value="2"/>
</dbReference>
<dbReference type="FunFam" id="1.10.472.10:FF:000002">
    <property type="entry name" value="Transcription factor IIIB 90 kDa subunit"/>
    <property type="match status" value="1"/>
</dbReference>
<dbReference type="FunCoup" id="A0A1Y1UNQ7">
    <property type="interactions" value="142"/>
</dbReference>
<dbReference type="STRING" id="4999.A0A1Y1UNQ7"/>
<evidence type="ECO:0000259" key="12">
    <source>
        <dbReference type="SMART" id="SM00385"/>
    </source>
</evidence>
<dbReference type="PRINTS" id="PR00685">
    <property type="entry name" value="TIFACTORIIB"/>
</dbReference>
<dbReference type="InParanoid" id="A0A1Y1UNQ7"/>
<dbReference type="CDD" id="cd20554">
    <property type="entry name" value="CYCLIN_TFIIIB90_rpt2"/>
    <property type="match status" value="1"/>
</dbReference>
<keyword evidence="3" id="KW-0479">Metal-binding</keyword>
<gene>
    <name evidence="13" type="ORF">BD324DRAFT_577073</name>
</gene>
<evidence type="ECO:0000313" key="14">
    <source>
        <dbReference type="Proteomes" id="UP000193218"/>
    </source>
</evidence>
<dbReference type="InterPro" id="IPR013763">
    <property type="entry name" value="Cyclin-like_dom"/>
</dbReference>
<dbReference type="GO" id="GO:0000995">
    <property type="term" value="F:RNA polymerase III general transcription initiation factor activity"/>
    <property type="evidence" value="ECO:0007669"/>
    <property type="project" value="TreeGrafter"/>
</dbReference>
<accession>A0A1Y1UNQ7</accession>
<dbReference type="PANTHER" id="PTHR11618">
    <property type="entry name" value="TRANSCRIPTION INITIATION FACTOR IIB-RELATED"/>
    <property type="match status" value="1"/>
</dbReference>
<evidence type="ECO:0000256" key="7">
    <source>
        <dbReference type="ARBA" id="ARBA00023159"/>
    </source>
</evidence>
<dbReference type="PANTHER" id="PTHR11618:SF4">
    <property type="entry name" value="TRANSCRIPTION FACTOR IIIB 90 KDA SUBUNIT"/>
    <property type="match status" value="1"/>
</dbReference>
<dbReference type="GO" id="GO:0097550">
    <property type="term" value="C:transcription preinitiation complex"/>
    <property type="evidence" value="ECO:0007669"/>
    <property type="project" value="TreeGrafter"/>
</dbReference>
<dbReference type="GO" id="GO:0006384">
    <property type="term" value="P:transcription initiation at RNA polymerase III promoter"/>
    <property type="evidence" value="ECO:0007669"/>
    <property type="project" value="UniProtKB-ARBA"/>
</dbReference>
<dbReference type="InterPro" id="IPR036915">
    <property type="entry name" value="Cyclin-like_sf"/>
</dbReference>
<dbReference type="GO" id="GO:0017025">
    <property type="term" value="F:TBP-class protein binding"/>
    <property type="evidence" value="ECO:0007669"/>
    <property type="project" value="InterPro"/>
</dbReference>
<dbReference type="InterPro" id="IPR013150">
    <property type="entry name" value="TFIIB_cyclin"/>
</dbReference>
<dbReference type="GO" id="GO:0000126">
    <property type="term" value="C:transcription factor TFIIIB complex"/>
    <property type="evidence" value="ECO:0007669"/>
    <property type="project" value="UniProtKB-ARBA"/>
</dbReference>
<dbReference type="AlphaFoldDB" id="A0A1Y1UNQ7"/>
<dbReference type="SMART" id="SM00385">
    <property type="entry name" value="CYCLIN"/>
    <property type="match status" value="2"/>
</dbReference>
<dbReference type="Gene3D" id="1.20.5.650">
    <property type="entry name" value="Single helix bin"/>
    <property type="match status" value="1"/>
</dbReference>
<evidence type="ECO:0000256" key="10">
    <source>
        <dbReference type="ARBA" id="ARBA00031009"/>
    </source>
</evidence>
<proteinExistence type="inferred from homology"/>
<comment type="caution">
    <text evidence="13">The sequence shown here is derived from an EMBL/GenBank/DDBJ whole genome shotgun (WGS) entry which is preliminary data.</text>
</comment>
<keyword evidence="4" id="KW-0863">Zinc-finger</keyword>
<dbReference type="GeneID" id="33555044"/>
<evidence type="ECO:0000256" key="2">
    <source>
        <dbReference type="ARBA" id="ARBA00010857"/>
    </source>
</evidence>
<evidence type="ECO:0000256" key="3">
    <source>
        <dbReference type="ARBA" id="ARBA00022723"/>
    </source>
</evidence>
<dbReference type="Pfam" id="PF07741">
    <property type="entry name" value="BRF1"/>
    <property type="match status" value="1"/>
</dbReference>
<comment type="subcellular location">
    <subcellularLocation>
        <location evidence="1">Nucleus</location>
    </subcellularLocation>
</comment>
<evidence type="ECO:0000313" key="13">
    <source>
        <dbReference type="EMBL" id="ORX39134.1"/>
    </source>
</evidence>
<keyword evidence="14" id="KW-1185">Reference proteome</keyword>
<feature type="compositionally biased region" description="Acidic residues" evidence="11">
    <location>
        <begin position="666"/>
        <end position="685"/>
    </location>
</feature>
<feature type="region of interest" description="Disordered" evidence="11">
    <location>
        <begin position="661"/>
        <end position="687"/>
    </location>
</feature>
<feature type="region of interest" description="Disordered" evidence="11">
    <location>
        <begin position="270"/>
        <end position="359"/>
    </location>
</feature>
<evidence type="ECO:0000256" key="4">
    <source>
        <dbReference type="ARBA" id="ARBA00022771"/>
    </source>
</evidence>
<dbReference type="EMBL" id="NBSH01000003">
    <property type="protein sequence ID" value="ORX39134.1"/>
    <property type="molecule type" value="Genomic_DNA"/>
</dbReference>
<reference evidence="13 14" key="1">
    <citation type="submission" date="2017-03" db="EMBL/GenBank/DDBJ databases">
        <title>Widespread Adenine N6-methylation of Active Genes in Fungi.</title>
        <authorList>
            <consortium name="DOE Joint Genome Institute"/>
            <person name="Mondo S.J."/>
            <person name="Dannebaum R.O."/>
            <person name="Kuo R.C."/>
            <person name="Louie K.B."/>
            <person name="Bewick A.J."/>
            <person name="Labutti K."/>
            <person name="Haridas S."/>
            <person name="Kuo A."/>
            <person name="Salamov A."/>
            <person name="Ahrendt S.R."/>
            <person name="Lau R."/>
            <person name="Bowen B.P."/>
            <person name="Lipzen A."/>
            <person name="Sullivan W."/>
            <person name="Andreopoulos W.B."/>
            <person name="Clum A."/>
            <person name="Lindquist E."/>
            <person name="Daum C."/>
            <person name="Northen T.R."/>
            <person name="Ramamoorthy G."/>
            <person name="Schmitz R.J."/>
            <person name="Gryganskyi A."/>
            <person name="Culley D."/>
            <person name="Magnuson J."/>
            <person name="James T.Y."/>
            <person name="O'Malley M.A."/>
            <person name="Stajich J.E."/>
            <person name="Spatafora J.W."/>
            <person name="Visel A."/>
            <person name="Grigoriev I.V."/>
        </authorList>
    </citation>
    <scope>NUCLEOTIDE SEQUENCE [LARGE SCALE GENOMIC DNA]</scope>
    <source>
        <strain evidence="13 14">NRRL Y-17943</strain>
    </source>
</reference>
<name>A0A1Y1UNQ7_9TREE</name>
<evidence type="ECO:0000256" key="6">
    <source>
        <dbReference type="ARBA" id="ARBA00023015"/>
    </source>
</evidence>
<sequence length="708" mass="80068">MLLVLTSLRCQECGRIVEEGILMSEVGFSEGAGGRVHVQGTFVSNFSTGIPGFRGRAKEETAHQVKTQGTQRIKMIAEDMRIETKTAHMAARWFGLAVDHKFTRGRRTEYILAACIYLQCRLVKENVMLIDFSERLAVNVYELGATYLRLRSTLNLPELLPEVDPAIYNIRFAKHLDFPETAIESKIATDASRLVRRFRADWMTQGRRPAGVCGACLVIASRMNGYLRTPEEVAQVVKVSPWTIKRRLLEFAQTSSATKTVDQFSKMEETALDEGLGERPPSVKQRKKKDERIQKLKEALAQEQRKRDGELDDEAEAEGSRRGSAGDEAEDSDDENTRASRGRRGKGKERTNPSTIDDVQDAIQAAAAEIGQMDEGAEGDEHDLEAMEQEDYMAEVSAARDNPEEVEAERRREARAFKARNRAATAAASADLSGIDDSLVGESTQLDSLADTFQHHAEKPDEHMGEFAGGMSSEAIFNAFDKWDDQDATLNYLGERIFAEEKRLLDLNDLQLRERVKGWMAGRDPKEVLLELECCERARAKRESDAKQRPETHFPDIDDLELEGYYVLEDEEMKLRARIWLNHNAKWLEEDKERQAKKAAYAKARGLDPNKPKKRKKRVPRQGPFTSTKEAIDTFASTKKFSSRLNYSVLQNLGLAKDEVTSLQSFDDDEKDDEKEDDMDEDDKDGECQLFSCYGANLSLVEEMEEDD</sequence>
<comment type="similarity">
    <text evidence="2">Belongs to the TFIIB family.</text>
</comment>
<feature type="domain" description="Cyclin-like" evidence="12">
    <location>
        <begin position="71"/>
        <end position="152"/>
    </location>
</feature>
<dbReference type="GO" id="GO:0070897">
    <property type="term" value="P:transcription preinitiation complex assembly"/>
    <property type="evidence" value="ECO:0007669"/>
    <property type="project" value="InterPro"/>
</dbReference>
<evidence type="ECO:0000256" key="11">
    <source>
        <dbReference type="SAM" id="MobiDB-lite"/>
    </source>
</evidence>
<dbReference type="GO" id="GO:0001006">
    <property type="term" value="F:RNA polymerase III type 3 promoter sequence-specific DNA binding"/>
    <property type="evidence" value="ECO:0007669"/>
    <property type="project" value="TreeGrafter"/>
</dbReference>
<dbReference type="GO" id="GO:0005634">
    <property type="term" value="C:nucleus"/>
    <property type="evidence" value="ECO:0007669"/>
    <property type="project" value="UniProtKB-SubCell"/>
</dbReference>
<feature type="compositionally biased region" description="Basic and acidic residues" evidence="11">
    <location>
        <begin position="288"/>
        <end position="309"/>
    </location>
</feature>
<keyword evidence="6" id="KW-0805">Transcription regulation</keyword>
<organism evidence="13 14">
    <name type="scientific">Kockovaella imperatae</name>
    <dbReference type="NCBI Taxonomy" id="4999"/>
    <lineage>
        <taxon>Eukaryota</taxon>
        <taxon>Fungi</taxon>
        <taxon>Dikarya</taxon>
        <taxon>Basidiomycota</taxon>
        <taxon>Agaricomycotina</taxon>
        <taxon>Tremellomycetes</taxon>
        <taxon>Tremellales</taxon>
        <taxon>Cuniculitremaceae</taxon>
        <taxon>Kockovaella</taxon>
    </lineage>
</organism>
<dbReference type="InterPro" id="IPR000812">
    <property type="entry name" value="TFIIB"/>
</dbReference>
<keyword evidence="8" id="KW-0804">Transcription</keyword>
<dbReference type="Gene3D" id="1.10.472.10">
    <property type="entry name" value="Cyclin-like"/>
    <property type="match status" value="2"/>
</dbReference>
<evidence type="ECO:0000256" key="1">
    <source>
        <dbReference type="ARBA" id="ARBA00004123"/>
    </source>
</evidence>
<feature type="region of interest" description="Disordered" evidence="11">
    <location>
        <begin position="598"/>
        <end position="630"/>
    </location>
</feature>
<evidence type="ECO:0000256" key="9">
    <source>
        <dbReference type="ARBA" id="ARBA00023242"/>
    </source>
</evidence>
<dbReference type="OrthoDB" id="511529at2759"/>
<keyword evidence="9" id="KW-0539">Nucleus</keyword>